<dbReference type="Gene3D" id="3.10.450.360">
    <property type="match status" value="1"/>
</dbReference>
<gene>
    <name evidence="1" type="ORF">MYF79_16485</name>
</gene>
<dbReference type="EMBL" id="CP095855">
    <property type="protein sequence ID" value="UPK72889.1"/>
    <property type="molecule type" value="Genomic_DNA"/>
</dbReference>
<reference evidence="1 2" key="1">
    <citation type="submission" date="2022-04" db="EMBL/GenBank/DDBJ databases">
        <title>The arsenic-methylating capacity of Chitinophaga filiformis YT5 during chitin decomposition.</title>
        <authorList>
            <person name="Chen G."/>
            <person name="Liang Y."/>
        </authorList>
    </citation>
    <scope>NUCLEOTIDE SEQUENCE [LARGE SCALE GENOMIC DNA]</scope>
    <source>
        <strain evidence="1 2">YT5</strain>
    </source>
</reference>
<protein>
    <recommendedName>
        <fullName evidence="3">Beta-lactamase-inhibitor-like, PepSY-like</fullName>
    </recommendedName>
</protein>
<sequence>MKRNAFIRVAVLHPVLHLKRIVLIASMILCSQLPLLAAPDEALLKLFHRSFPEAEYIRWTEDGDFNVVCFVQNESQYRIWYDKQGTLIYSLRYCGENELPLTVLRAVKKKYRDRHIEGVTEVTNRSGVCYELLLSDGEKWYTVTSTSSGNVALKSSMKKQL</sequence>
<accession>A0ABY4I9V1</accession>
<dbReference type="Proteomes" id="UP000830198">
    <property type="component" value="Chromosome"/>
</dbReference>
<evidence type="ECO:0000313" key="2">
    <source>
        <dbReference type="Proteomes" id="UP000830198"/>
    </source>
</evidence>
<dbReference type="RefSeq" id="WP_247815061.1">
    <property type="nucleotide sequence ID" value="NZ_CP095855.1"/>
</dbReference>
<name>A0ABY4I9V1_CHIFI</name>
<evidence type="ECO:0008006" key="3">
    <source>
        <dbReference type="Google" id="ProtNLM"/>
    </source>
</evidence>
<evidence type="ECO:0000313" key="1">
    <source>
        <dbReference type="EMBL" id="UPK72889.1"/>
    </source>
</evidence>
<dbReference type="SUPFAM" id="SSF160574">
    <property type="entry name" value="BT0923-like"/>
    <property type="match status" value="1"/>
</dbReference>
<proteinExistence type="predicted"/>
<organism evidence="1 2">
    <name type="scientific">Chitinophaga filiformis</name>
    <name type="common">Myxococcus filiformis</name>
    <name type="synonym">Flexibacter filiformis</name>
    <dbReference type="NCBI Taxonomy" id="104663"/>
    <lineage>
        <taxon>Bacteria</taxon>
        <taxon>Pseudomonadati</taxon>
        <taxon>Bacteroidota</taxon>
        <taxon>Chitinophagia</taxon>
        <taxon>Chitinophagales</taxon>
        <taxon>Chitinophagaceae</taxon>
        <taxon>Chitinophaga</taxon>
    </lineage>
</organism>
<keyword evidence="2" id="KW-1185">Reference proteome</keyword>